<sequence length="165" mass="18210">MITLDAGSVKCPGGTVLGNDPAWNDDFRVKEEGLKDAERKRQGDRDSSARREGAVGCHNATEDPRKVGEEEERVTLGGKQLGSEDDPKGDTDTARSNEEEEKEEKNRGSRRSFGVGEDSKPARKEDTAKEPCHIPGGAWLQKVWRFFTSNVPVGVKGHEREVMES</sequence>
<name>A0AAV7SCS1_PLEWA</name>
<proteinExistence type="predicted"/>
<protein>
    <submittedName>
        <fullName evidence="2">Uncharacterized protein</fullName>
    </submittedName>
</protein>
<feature type="region of interest" description="Disordered" evidence="1">
    <location>
        <begin position="1"/>
        <end position="134"/>
    </location>
</feature>
<evidence type="ECO:0000313" key="3">
    <source>
        <dbReference type="Proteomes" id="UP001066276"/>
    </source>
</evidence>
<organism evidence="2 3">
    <name type="scientific">Pleurodeles waltl</name>
    <name type="common">Iberian ribbed newt</name>
    <dbReference type="NCBI Taxonomy" id="8319"/>
    <lineage>
        <taxon>Eukaryota</taxon>
        <taxon>Metazoa</taxon>
        <taxon>Chordata</taxon>
        <taxon>Craniata</taxon>
        <taxon>Vertebrata</taxon>
        <taxon>Euteleostomi</taxon>
        <taxon>Amphibia</taxon>
        <taxon>Batrachia</taxon>
        <taxon>Caudata</taxon>
        <taxon>Salamandroidea</taxon>
        <taxon>Salamandridae</taxon>
        <taxon>Pleurodelinae</taxon>
        <taxon>Pleurodeles</taxon>
    </lineage>
</organism>
<feature type="compositionally biased region" description="Basic and acidic residues" evidence="1">
    <location>
        <begin position="25"/>
        <end position="53"/>
    </location>
</feature>
<comment type="caution">
    <text evidence="2">The sequence shown here is derived from an EMBL/GenBank/DDBJ whole genome shotgun (WGS) entry which is preliminary data.</text>
</comment>
<feature type="compositionally biased region" description="Basic and acidic residues" evidence="1">
    <location>
        <begin position="117"/>
        <end position="132"/>
    </location>
</feature>
<keyword evidence="3" id="KW-1185">Reference proteome</keyword>
<dbReference type="EMBL" id="JANPWB010000008">
    <property type="protein sequence ID" value="KAJ1161374.1"/>
    <property type="molecule type" value="Genomic_DNA"/>
</dbReference>
<dbReference type="Proteomes" id="UP001066276">
    <property type="component" value="Chromosome 4_2"/>
</dbReference>
<reference evidence="2" key="1">
    <citation type="journal article" date="2022" name="bioRxiv">
        <title>Sequencing and chromosome-scale assembly of the giantPleurodeles waltlgenome.</title>
        <authorList>
            <person name="Brown T."/>
            <person name="Elewa A."/>
            <person name="Iarovenko S."/>
            <person name="Subramanian E."/>
            <person name="Araus A.J."/>
            <person name="Petzold A."/>
            <person name="Susuki M."/>
            <person name="Suzuki K.-i.T."/>
            <person name="Hayashi T."/>
            <person name="Toyoda A."/>
            <person name="Oliveira C."/>
            <person name="Osipova E."/>
            <person name="Leigh N.D."/>
            <person name="Simon A."/>
            <person name="Yun M.H."/>
        </authorList>
    </citation>
    <scope>NUCLEOTIDE SEQUENCE</scope>
    <source>
        <strain evidence="2">20211129_DDA</strain>
        <tissue evidence="2">Liver</tissue>
    </source>
</reference>
<dbReference type="AlphaFoldDB" id="A0AAV7SCS1"/>
<evidence type="ECO:0000256" key="1">
    <source>
        <dbReference type="SAM" id="MobiDB-lite"/>
    </source>
</evidence>
<feature type="compositionally biased region" description="Basic and acidic residues" evidence="1">
    <location>
        <begin position="85"/>
        <end position="107"/>
    </location>
</feature>
<gene>
    <name evidence="2" type="ORF">NDU88_001861</name>
</gene>
<evidence type="ECO:0000313" key="2">
    <source>
        <dbReference type="EMBL" id="KAJ1161374.1"/>
    </source>
</evidence>
<accession>A0AAV7SCS1</accession>